<evidence type="ECO:0000313" key="2">
    <source>
        <dbReference type="EMBL" id="CAF4938073.1"/>
    </source>
</evidence>
<evidence type="ECO:0008006" key="4">
    <source>
        <dbReference type="Google" id="ProtNLM"/>
    </source>
</evidence>
<dbReference type="Proteomes" id="UP000663880">
    <property type="component" value="Unassembled WGS sequence"/>
</dbReference>
<organism evidence="2 3">
    <name type="scientific">Pieris macdunnoughi</name>
    <dbReference type="NCBI Taxonomy" id="345717"/>
    <lineage>
        <taxon>Eukaryota</taxon>
        <taxon>Metazoa</taxon>
        <taxon>Ecdysozoa</taxon>
        <taxon>Arthropoda</taxon>
        <taxon>Hexapoda</taxon>
        <taxon>Insecta</taxon>
        <taxon>Pterygota</taxon>
        <taxon>Neoptera</taxon>
        <taxon>Endopterygota</taxon>
        <taxon>Lepidoptera</taxon>
        <taxon>Glossata</taxon>
        <taxon>Ditrysia</taxon>
        <taxon>Papilionoidea</taxon>
        <taxon>Pieridae</taxon>
        <taxon>Pierinae</taxon>
        <taxon>Pieris</taxon>
    </lineage>
</organism>
<proteinExistence type="predicted"/>
<gene>
    <name evidence="2" type="ORF">PMACD_LOCUS14461</name>
</gene>
<dbReference type="OrthoDB" id="6921739at2759"/>
<keyword evidence="3" id="KW-1185">Reference proteome</keyword>
<dbReference type="EMBL" id="CAJOBZ010000065">
    <property type="protein sequence ID" value="CAF4938073.1"/>
    <property type="molecule type" value="Genomic_DNA"/>
</dbReference>
<comment type="caution">
    <text evidence="2">The sequence shown here is derived from an EMBL/GenBank/DDBJ whole genome shotgun (WGS) entry which is preliminary data.</text>
</comment>
<dbReference type="AlphaFoldDB" id="A0A821XG94"/>
<sequence>MAKRSFLLFSTLIITCVQCGVVWETPSNLQPVHGLYVKPSDDGTTGDLYVAATEEHGVNSQWLTDQPINFLASASENHQLPLSFTSTDSDEVPPQKRAVLTTPIQFAQALPTETEKSLYHVPKSDEKSTPCAHPAPYYSPFQYFYPQMLSAIANAYTQKESIDETVKAQPAAWPHAYAYPFQYVMFDPRAWANQISASENSKTSTKDGA</sequence>
<keyword evidence="1" id="KW-0732">Signal</keyword>
<evidence type="ECO:0000256" key="1">
    <source>
        <dbReference type="SAM" id="SignalP"/>
    </source>
</evidence>
<protein>
    <recommendedName>
        <fullName evidence="4">VMP25</fullName>
    </recommendedName>
</protein>
<reference evidence="2" key="1">
    <citation type="submission" date="2021-02" db="EMBL/GenBank/DDBJ databases">
        <authorList>
            <person name="Steward A R."/>
        </authorList>
    </citation>
    <scope>NUCLEOTIDE SEQUENCE</scope>
</reference>
<name>A0A821XG94_9NEOP</name>
<evidence type="ECO:0000313" key="3">
    <source>
        <dbReference type="Proteomes" id="UP000663880"/>
    </source>
</evidence>
<accession>A0A821XG94</accession>
<feature type="signal peptide" evidence="1">
    <location>
        <begin position="1"/>
        <end position="19"/>
    </location>
</feature>
<feature type="chain" id="PRO_5032351560" description="VMP25" evidence="1">
    <location>
        <begin position="20"/>
        <end position="209"/>
    </location>
</feature>